<evidence type="ECO:0000313" key="1">
    <source>
        <dbReference type="EMBL" id="SEB48505.1"/>
    </source>
</evidence>
<dbReference type="PANTHER" id="PTHR43737:SF1">
    <property type="entry name" value="DUF1501 DOMAIN-CONTAINING PROTEIN"/>
    <property type="match status" value="1"/>
</dbReference>
<dbReference type="AlphaFoldDB" id="A0A1H4JRD9"/>
<dbReference type="InterPro" id="IPR006311">
    <property type="entry name" value="TAT_signal"/>
</dbReference>
<dbReference type="RefSeq" id="WP_074652415.1">
    <property type="nucleotide sequence ID" value="NZ_FNSD01000001.1"/>
</dbReference>
<evidence type="ECO:0000313" key="2">
    <source>
        <dbReference type="Proteomes" id="UP000182409"/>
    </source>
</evidence>
<protein>
    <submittedName>
        <fullName evidence="1">Uncharacterized conserved protein, DUF1501 family</fullName>
    </submittedName>
</protein>
<dbReference type="Pfam" id="PF07394">
    <property type="entry name" value="DUF1501"/>
    <property type="match status" value="1"/>
</dbReference>
<dbReference type="PROSITE" id="PS51318">
    <property type="entry name" value="TAT"/>
    <property type="match status" value="1"/>
</dbReference>
<proteinExistence type="predicted"/>
<dbReference type="Proteomes" id="UP000182409">
    <property type="component" value="Unassembled WGS sequence"/>
</dbReference>
<accession>A0A1H4JRD9</accession>
<name>A0A1H4JRD9_9BACT</name>
<sequence>MPPKPNNATSRRSFLRYASLAAAGNAAGLRPFGMLNALASSGAAAAAAPASYKALVCVFLYGGNDGNNTIIPFDATGYGNYTKLRGPLALAQNSLLTLPGLPNFALHPNLPEIQALVNSGQAAIVANVGTLLQPTTRAQYLAGAVKPTNLFSHPDQQEEWQNVSASGSTSTGWAGRLADAMGSSHNGGASIPMVTSVAGDTLFCNGASTTPVAVSPGNTSGSTCSEGTECTARQTAAQSLLTFNSGLSLVTADDGITANSYRYAKTLADASASAAPLKTVFPANNGLAAQLKQIAQIIAIRSALGVDRQIFFCGIGNFDTHSTQLTTQATLLAGISAAIGAFYQSTQELGVADQVTTFTMSDFARTLQPNSNGGSDHGWGSHHFVVGGSVLGNKIYGTYPTLALGGPDDSGTNGRWIPSTASVQYASTLAQWFGVDQSAMAQVFPTLSGFKTTSLGFLG</sequence>
<dbReference type="OrthoDB" id="9779968at2"/>
<dbReference type="PANTHER" id="PTHR43737">
    <property type="entry name" value="BLL7424 PROTEIN"/>
    <property type="match status" value="1"/>
</dbReference>
<dbReference type="EMBL" id="FNSD01000001">
    <property type="protein sequence ID" value="SEB48505.1"/>
    <property type="molecule type" value="Genomic_DNA"/>
</dbReference>
<dbReference type="InterPro" id="IPR010869">
    <property type="entry name" value="DUF1501"/>
</dbReference>
<reference evidence="1 2" key="1">
    <citation type="submission" date="2016-10" db="EMBL/GenBank/DDBJ databases">
        <authorList>
            <person name="de Groot N.N."/>
        </authorList>
    </citation>
    <scope>NUCLEOTIDE SEQUENCE [LARGE SCALE GENOMIC DNA]</scope>
    <source>
        <strain evidence="1 2">AB35.6</strain>
    </source>
</reference>
<gene>
    <name evidence="1" type="ORF">SAMN05443244_0757</name>
</gene>
<organism evidence="1 2">
    <name type="scientific">Terriglobus roseus</name>
    <dbReference type="NCBI Taxonomy" id="392734"/>
    <lineage>
        <taxon>Bacteria</taxon>
        <taxon>Pseudomonadati</taxon>
        <taxon>Acidobacteriota</taxon>
        <taxon>Terriglobia</taxon>
        <taxon>Terriglobales</taxon>
        <taxon>Acidobacteriaceae</taxon>
        <taxon>Terriglobus</taxon>
    </lineage>
</organism>